<keyword evidence="2 5" id="KW-0812">Transmembrane</keyword>
<dbReference type="InterPro" id="IPR009908">
    <property type="entry name" value="Methylamine_util_MauE"/>
</dbReference>
<evidence type="ECO:0000259" key="6">
    <source>
        <dbReference type="Pfam" id="PF07291"/>
    </source>
</evidence>
<evidence type="ECO:0000256" key="4">
    <source>
        <dbReference type="ARBA" id="ARBA00023136"/>
    </source>
</evidence>
<gene>
    <name evidence="7" type="ORF">V1633_22820</name>
</gene>
<reference evidence="7 8" key="1">
    <citation type="submission" date="2024-01" db="EMBL/GenBank/DDBJ databases">
        <title>Genome insights into Plantactinospora sonchi sp. nov.</title>
        <authorList>
            <person name="Wang L."/>
        </authorList>
    </citation>
    <scope>NUCLEOTIDE SEQUENCE [LARGE SCALE GENOMIC DNA]</scope>
    <source>
        <strain evidence="7 8">NEAU-QY2</strain>
    </source>
</reference>
<feature type="domain" description="Methylamine utilisation protein MauE" evidence="6">
    <location>
        <begin position="1"/>
        <end position="133"/>
    </location>
</feature>
<evidence type="ECO:0000313" key="8">
    <source>
        <dbReference type="Proteomes" id="UP001332243"/>
    </source>
</evidence>
<feature type="transmembrane region" description="Helical" evidence="5">
    <location>
        <begin position="6"/>
        <end position="26"/>
    </location>
</feature>
<evidence type="ECO:0000256" key="2">
    <source>
        <dbReference type="ARBA" id="ARBA00022692"/>
    </source>
</evidence>
<dbReference type="EMBL" id="JAZGQK010000020">
    <property type="protein sequence ID" value="MEE6261319.1"/>
    <property type="molecule type" value="Genomic_DNA"/>
</dbReference>
<keyword evidence="8" id="KW-1185">Reference proteome</keyword>
<name>A0ABU7RXT7_9ACTN</name>
<feature type="transmembrane region" description="Helical" evidence="5">
    <location>
        <begin position="144"/>
        <end position="164"/>
    </location>
</feature>
<sequence>MEYLEIAIRCLLGVVFLASSLTKVAGRDAFDAFVGSVRELRLLPPGLGRPVARLVVVAEFGVWVLLALPTFWTYLVGLVVAEALLVAFAVGVGVSVRRGVRAPCRCFGASATPLGRRQVIRNVVLAVVPAVGVVAGLGAGPTRAGGVVAALLGGLLSGGLVVVLDDILDLFQSVTPGPDPVRGPR</sequence>
<protein>
    <submittedName>
        <fullName evidence="7">MauE/DoxX family redox-associated membrane protein</fullName>
    </submittedName>
</protein>
<dbReference type="Proteomes" id="UP001332243">
    <property type="component" value="Unassembled WGS sequence"/>
</dbReference>
<feature type="transmembrane region" description="Helical" evidence="5">
    <location>
        <begin position="72"/>
        <end position="96"/>
    </location>
</feature>
<dbReference type="Pfam" id="PF07291">
    <property type="entry name" value="MauE"/>
    <property type="match status" value="1"/>
</dbReference>
<comment type="subcellular location">
    <subcellularLocation>
        <location evidence="1">Membrane</location>
        <topology evidence="1">Multi-pass membrane protein</topology>
    </subcellularLocation>
</comment>
<dbReference type="RefSeq" id="WP_331216432.1">
    <property type="nucleotide sequence ID" value="NZ_JAZGQK010000020.1"/>
</dbReference>
<evidence type="ECO:0000256" key="1">
    <source>
        <dbReference type="ARBA" id="ARBA00004141"/>
    </source>
</evidence>
<evidence type="ECO:0000313" key="7">
    <source>
        <dbReference type="EMBL" id="MEE6261319.1"/>
    </source>
</evidence>
<organism evidence="7 8">
    <name type="scientific">Plantactinospora sonchi</name>
    <dbReference type="NCBI Taxonomy" id="1544735"/>
    <lineage>
        <taxon>Bacteria</taxon>
        <taxon>Bacillati</taxon>
        <taxon>Actinomycetota</taxon>
        <taxon>Actinomycetes</taxon>
        <taxon>Micromonosporales</taxon>
        <taxon>Micromonosporaceae</taxon>
        <taxon>Plantactinospora</taxon>
    </lineage>
</organism>
<evidence type="ECO:0000256" key="5">
    <source>
        <dbReference type="SAM" id="Phobius"/>
    </source>
</evidence>
<accession>A0ABU7RXT7</accession>
<keyword evidence="4 5" id="KW-0472">Membrane</keyword>
<comment type="caution">
    <text evidence="7">The sequence shown here is derived from an EMBL/GenBank/DDBJ whole genome shotgun (WGS) entry which is preliminary data.</text>
</comment>
<evidence type="ECO:0000256" key="3">
    <source>
        <dbReference type="ARBA" id="ARBA00022989"/>
    </source>
</evidence>
<proteinExistence type="predicted"/>
<feature type="transmembrane region" description="Helical" evidence="5">
    <location>
        <begin position="119"/>
        <end position="138"/>
    </location>
</feature>
<keyword evidence="3 5" id="KW-1133">Transmembrane helix</keyword>